<evidence type="ECO:0008006" key="4">
    <source>
        <dbReference type="Google" id="ProtNLM"/>
    </source>
</evidence>
<dbReference type="AlphaFoldDB" id="A0AAN9IQA3"/>
<gene>
    <name evidence="2" type="ORF">RJT34_18837</name>
</gene>
<evidence type="ECO:0000313" key="3">
    <source>
        <dbReference type="Proteomes" id="UP001359559"/>
    </source>
</evidence>
<evidence type="ECO:0000256" key="1">
    <source>
        <dbReference type="SAM" id="SignalP"/>
    </source>
</evidence>
<comment type="caution">
    <text evidence="2">The sequence shown here is derived from an EMBL/GenBank/DDBJ whole genome shotgun (WGS) entry which is preliminary data.</text>
</comment>
<feature type="chain" id="PRO_5043009539" description="Secreted protein" evidence="1">
    <location>
        <begin position="26"/>
        <end position="86"/>
    </location>
</feature>
<organism evidence="2 3">
    <name type="scientific">Clitoria ternatea</name>
    <name type="common">Butterfly pea</name>
    <dbReference type="NCBI Taxonomy" id="43366"/>
    <lineage>
        <taxon>Eukaryota</taxon>
        <taxon>Viridiplantae</taxon>
        <taxon>Streptophyta</taxon>
        <taxon>Embryophyta</taxon>
        <taxon>Tracheophyta</taxon>
        <taxon>Spermatophyta</taxon>
        <taxon>Magnoliopsida</taxon>
        <taxon>eudicotyledons</taxon>
        <taxon>Gunneridae</taxon>
        <taxon>Pentapetalae</taxon>
        <taxon>rosids</taxon>
        <taxon>fabids</taxon>
        <taxon>Fabales</taxon>
        <taxon>Fabaceae</taxon>
        <taxon>Papilionoideae</taxon>
        <taxon>50 kb inversion clade</taxon>
        <taxon>NPAAA clade</taxon>
        <taxon>indigoferoid/millettioid clade</taxon>
        <taxon>Phaseoleae</taxon>
        <taxon>Clitoria</taxon>
    </lineage>
</organism>
<reference evidence="2 3" key="1">
    <citation type="submission" date="2024-01" db="EMBL/GenBank/DDBJ databases">
        <title>The genomes of 5 underutilized Papilionoideae crops provide insights into root nodulation and disease resistance.</title>
        <authorList>
            <person name="Yuan L."/>
        </authorList>
    </citation>
    <scope>NUCLEOTIDE SEQUENCE [LARGE SCALE GENOMIC DNA]</scope>
    <source>
        <strain evidence="2">LY-2023</strain>
        <tissue evidence="2">Leaf</tissue>
    </source>
</reference>
<dbReference type="EMBL" id="JAYKXN010000005">
    <property type="protein sequence ID" value="KAK7284098.1"/>
    <property type="molecule type" value="Genomic_DNA"/>
</dbReference>
<accession>A0AAN9IQA3</accession>
<proteinExistence type="predicted"/>
<keyword evidence="3" id="KW-1185">Reference proteome</keyword>
<dbReference type="Proteomes" id="UP001359559">
    <property type="component" value="Unassembled WGS sequence"/>
</dbReference>
<sequence>MAMQLIASSCLSLLLLLQNVTFLHCLATKSGLEGDLFIVHSLLEMYVELGCLEQVSDHKDVVLWSVVINGVAKKERHLEAGKLNYS</sequence>
<name>A0AAN9IQA3_CLITE</name>
<evidence type="ECO:0000313" key="2">
    <source>
        <dbReference type="EMBL" id="KAK7284098.1"/>
    </source>
</evidence>
<keyword evidence="1" id="KW-0732">Signal</keyword>
<protein>
    <recommendedName>
        <fullName evidence="4">Secreted protein</fullName>
    </recommendedName>
</protein>
<feature type="signal peptide" evidence="1">
    <location>
        <begin position="1"/>
        <end position="25"/>
    </location>
</feature>